<sequence>MTMTAKRILSFTLLLVLLLTAGGLIVHYWPEEGATAPGAQGGGMRSAMRRGGGFGGGVVPVQADTVTLADVAEYVSALGTVVPNAAVTVTSRVDGQLLAVHFTEGQMVKPGQLLATLDSRGFEATLAQYQGALAQDAAQLKNAQLTLARYRTLYAQDSLAKQDLESQIATVAQYQGAVASDKAQIAAAKLDLEYSRITAPIGGRVGLRLVDPGNMVHASDTTGLVTITQVTPIAVTFSVPQSYVPSLRQALQAGKRLTVIALDQDNQTQLAQGELNFMSNSIDASTGTLALKALFANQDEALYPNQFVNVRLQIRDYPQVPVVSRAAIQLASNGHYVYVIGEDDKVRRQTITVGPLYGSEQQAVLDGLRGGERLVTAGIDSLKDGVQVQLAQAASGSESSR</sequence>
<dbReference type="Gene3D" id="2.40.420.20">
    <property type="match status" value="1"/>
</dbReference>
<proteinExistence type="inferred from homology"/>
<dbReference type="NCBIfam" id="TIGR01730">
    <property type="entry name" value="RND_mfp"/>
    <property type="match status" value="1"/>
</dbReference>
<dbReference type="Pfam" id="PF25876">
    <property type="entry name" value="HH_MFP_RND"/>
    <property type="match status" value="1"/>
</dbReference>
<keyword evidence="6" id="KW-0472">Membrane</keyword>
<dbReference type="RefSeq" id="WP_345014323.1">
    <property type="nucleotide sequence ID" value="NZ_BAABFC010000022.1"/>
</dbReference>
<evidence type="ECO:0000256" key="1">
    <source>
        <dbReference type="ARBA" id="ARBA00004236"/>
    </source>
</evidence>
<dbReference type="SUPFAM" id="SSF111369">
    <property type="entry name" value="HlyD-like secretion proteins"/>
    <property type="match status" value="1"/>
</dbReference>
<dbReference type="PANTHER" id="PTHR30469:SF12">
    <property type="entry name" value="MULTIDRUG RESISTANCE PROTEIN MDTA"/>
    <property type="match status" value="1"/>
</dbReference>
<evidence type="ECO:0000259" key="9">
    <source>
        <dbReference type="Pfam" id="PF25944"/>
    </source>
</evidence>
<keyword evidence="12" id="KW-1185">Reference proteome</keyword>
<gene>
    <name evidence="11" type="ORF">GCM10023095_28510</name>
</gene>
<keyword evidence="5" id="KW-0997">Cell inner membrane</keyword>
<dbReference type="Pfam" id="PF25944">
    <property type="entry name" value="Beta-barrel_RND"/>
    <property type="match status" value="1"/>
</dbReference>
<evidence type="ECO:0000256" key="4">
    <source>
        <dbReference type="ARBA" id="ARBA00022475"/>
    </source>
</evidence>
<reference evidence="12" key="1">
    <citation type="journal article" date="2019" name="Int. J. Syst. Evol. Microbiol.">
        <title>The Global Catalogue of Microorganisms (GCM) 10K type strain sequencing project: providing services to taxonomists for standard genome sequencing and annotation.</title>
        <authorList>
            <consortium name="The Broad Institute Genomics Platform"/>
            <consortium name="The Broad Institute Genome Sequencing Center for Infectious Disease"/>
            <person name="Wu L."/>
            <person name="Ma J."/>
        </authorList>
    </citation>
    <scope>NUCLEOTIDE SEQUENCE [LARGE SCALE GENOMIC DNA]</scope>
    <source>
        <strain evidence="12">JCM 32226</strain>
    </source>
</reference>
<feature type="domain" description="Multidrug resistance protein MdtA-like barrel-sandwich hybrid" evidence="8">
    <location>
        <begin position="86"/>
        <end position="228"/>
    </location>
</feature>
<feature type="domain" description="Multidrug resistance protein MdtA-like beta-barrel" evidence="9">
    <location>
        <begin position="232"/>
        <end position="314"/>
    </location>
</feature>
<protein>
    <submittedName>
        <fullName evidence="11">MdtA/MuxA family multidrug efflux RND transporter periplasmic adaptor subunit</fullName>
    </submittedName>
</protein>
<dbReference type="Proteomes" id="UP001501321">
    <property type="component" value="Unassembled WGS sequence"/>
</dbReference>
<evidence type="ECO:0000259" key="7">
    <source>
        <dbReference type="Pfam" id="PF25876"/>
    </source>
</evidence>
<dbReference type="Gene3D" id="1.10.287.470">
    <property type="entry name" value="Helix hairpin bin"/>
    <property type="match status" value="1"/>
</dbReference>
<dbReference type="Pfam" id="PF25917">
    <property type="entry name" value="BSH_RND"/>
    <property type="match status" value="1"/>
</dbReference>
<dbReference type="Gene3D" id="2.40.30.170">
    <property type="match status" value="1"/>
</dbReference>
<dbReference type="Pfam" id="PF25967">
    <property type="entry name" value="RND-MFP_C"/>
    <property type="match status" value="1"/>
</dbReference>
<evidence type="ECO:0000313" key="11">
    <source>
        <dbReference type="EMBL" id="GAA4502944.1"/>
    </source>
</evidence>
<organism evidence="11 12">
    <name type="scientific">Pseudaeromonas paramecii</name>
    <dbReference type="NCBI Taxonomy" id="2138166"/>
    <lineage>
        <taxon>Bacteria</taxon>
        <taxon>Pseudomonadati</taxon>
        <taxon>Pseudomonadota</taxon>
        <taxon>Gammaproteobacteria</taxon>
        <taxon>Aeromonadales</taxon>
        <taxon>Aeromonadaceae</taxon>
        <taxon>Pseudaeromonas</taxon>
    </lineage>
</organism>
<evidence type="ECO:0000313" key="12">
    <source>
        <dbReference type="Proteomes" id="UP001501321"/>
    </source>
</evidence>
<dbReference type="InterPro" id="IPR058626">
    <property type="entry name" value="MdtA-like_b-barrel"/>
</dbReference>
<keyword evidence="3" id="KW-0813">Transport</keyword>
<comment type="subcellular location">
    <subcellularLocation>
        <location evidence="1">Cell membrane</location>
    </subcellularLocation>
</comment>
<evidence type="ECO:0000259" key="10">
    <source>
        <dbReference type="Pfam" id="PF25967"/>
    </source>
</evidence>
<keyword evidence="4" id="KW-1003">Cell membrane</keyword>
<dbReference type="Gene3D" id="2.40.50.100">
    <property type="match status" value="1"/>
</dbReference>
<evidence type="ECO:0000256" key="5">
    <source>
        <dbReference type="ARBA" id="ARBA00022519"/>
    </source>
</evidence>
<dbReference type="InterPro" id="IPR058625">
    <property type="entry name" value="MdtA-like_BSH"/>
</dbReference>
<dbReference type="PANTHER" id="PTHR30469">
    <property type="entry name" value="MULTIDRUG RESISTANCE PROTEIN MDTA"/>
    <property type="match status" value="1"/>
</dbReference>
<accession>A0ABP8QGG0</accession>
<feature type="domain" description="Multidrug resistance protein MdtA-like C-terminal permuted SH3" evidence="10">
    <location>
        <begin position="322"/>
        <end position="380"/>
    </location>
</feature>
<evidence type="ECO:0000259" key="8">
    <source>
        <dbReference type="Pfam" id="PF25917"/>
    </source>
</evidence>
<comment type="similarity">
    <text evidence="2">Belongs to the membrane fusion protein (MFP) (TC 8.A.1) family.</text>
</comment>
<dbReference type="EMBL" id="BAABFC010000022">
    <property type="protein sequence ID" value="GAA4502944.1"/>
    <property type="molecule type" value="Genomic_DNA"/>
</dbReference>
<evidence type="ECO:0000256" key="6">
    <source>
        <dbReference type="ARBA" id="ARBA00023136"/>
    </source>
</evidence>
<feature type="domain" description="Multidrug resistance protein MdtA-like alpha-helical hairpin" evidence="7">
    <location>
        <begin position="125"/>
        <end position="195"/>
    </location>
</feature>
<evidence type="ECO:0000256" key="2">
    <source>
        <dbReference type="ARBA" id="ARBA00009477"/>
    </source>
</evidence>
<dbReference type="InterPro" id="IPR058627">
    <property type="entry name" value="MdtA-like_C"/>
</dbReference>
<name>A0ABP8QGG0_9GAMM</name>
<evidence type="ECO:0000256" key="3">
    <source>
        <dbReference type="ARBA" id="ARBA00022448"/>
    </source>
</evidence>
<dbReference type="InterPro" id="IPR058624">
    <property type="entry name" value="MdtA-like_HH"/>
</dbReference>
<dbReference type="InterPro" id="IPR006143">
    <property type="entry name" value="RND_pump_MFP"/>
</dbReference>
<comment type="caution">
    <text evidence="11">The sequence shown here is derived from an EMBL/GenBank/DDBJ whole genome shotgun (WGS) entry which is preliminary data.</text>
</comment>